<dbReference type="PRINTS" id="PR00722">
    <property type="entry name" value="CHYMOTRYPSIN"/>
</dbReference>
<feature type="domain" description="Peptidase S1" evidence="8">
    <location>
        <begin position="32"/>
        <end position="268"/>
    </location>
</feature>
<evidence type="ECO:0000256" key="3">
    <source>
        <dbReference type="ARBA" id="ARBA00024195"/>
    </source>
</evidence>
<dbReference type="InterPro" id="IPR043504">
    <property type="entry name" value="Peptidase_S1_PA_chymotrypsin"/>
</dbReference>
<evidence type="ECO:0000256" key="7">
    <source>
        <dbReference type="SAM" id="Phobius"/>
    </source>
</evidence>
<keyword evidence="9" id="KW-1185">Reference proteome</keyword>
<dbReference type="GO" id="GO:0006508">
    <property type="term" value="P:proteolysis"/>
    <property type="evidence" value="ECO:0007669"/>
    <property type="project" value="InterPro"/>
</dbReference>
<dbReference type="PROSITE" id="PS50240">
    <property type="entry name" value="TRYPSIN_DOM"/>
    <property type="match status" value="1"/>
</dbReference>
<dbReference type="InParanoid" id="A0A340Y9J5"/>
<comment type="catalytic activity">
    <reaction evidence="4">
        <text>Preferential cleavage: Arg-|-Xaa, Lys-|-Xaa, but with more restricted specificity than trypsin.</text>
        <dbReference type="EC" id="3.4.21.59"/>
    </reaction>
</comment>
<evidence type="ECO:0000313" key="9">
    <source>
        <dbReference type="Proteomes" id="UP000265300"/>
    </source>
</evidence>
<dbReference type="GeneID" id="103091086"/>
<dbReference type="EC" id="3.4.21.59" evidence="6"/>
<dbReference type="InterPro" id="IPR051487">
    <property type="entry name" value="Ser/Thr_Proteases_Immune/Dev"/>
</dbReference>
<dbReference type="PANTHER" id="PTHR24256">
    <property type="entry name" value="TRYPTASE-RELATED"/>
    <property type="match status" value="1"/>
</dbReference>
<dbReference type="KEGG" id="lve:103091086"/>
<dbReference type="OrthoDB" id="10059102at2759"/>
<dbReference type="Pfam" id="PF00089">
    <property type="entry name" value="Trypsin"/>
    <property type="match status" value="1"/>
</dbReference>
<sequence length="301" mass="34053">MLLIIFREKLSHSQLPRSWFQACGQTNISCKNVKGKLVEAGKWPWQVSILFLGANNCSGSLIHHQWVLTAVHCFQRSKDPTSYSVKMGIQRLSENGTELSVTRMVIHEDFTSLMSQDIALLKLRDSVSWSPLIQQVCLPNPKLKPSLGSMCWMIGWGQTYTRETPQPSYSLQEVAVKIVNNEICNQQYKFLFLKSQKKLIGNDMICAILQWGVDTCQGNSGSSLVCQVNHTWVQMGVLNWSFSCSRHRFPGIYTSTSHFTDWIKKQISDVRFISRAGPGFLSLVFLAGYILLVSLGSPWLL</sequence>
<keyword evidence="2" id="KW-1015">Disulfide bond</keyword>
<dbReference type="RefSeq" id="XP_007470341.1">
    <property type="nucleotide sequence ID" value="XM_007470279.1"/>
</dbReference>
<organism evidence="9 10">
    <name type="scientific">Lipotes vexillifer</name>
    <name type="common">Yangtze river dolphin</name>
    <dbReference type="NCBI Taxonomy" id="118797"/>
    <lineage>
        <taxon>Eukaryota</taxon>
        <taxon>Metazoa</taxon>
        <taxon>Chordata</taxon>
        <taxon>Craniata</taxon>
        <taxon>Vertebrata</taxon>
        <taxon>Euteleostomi</taxon>
        <taxon>Mammalia</taxon>
        <taxon>Eutheria</taxon>
        <taxon>Laurasiatheria</taxon>
        <taxon>Artiodactyla</taxon>
        <taxon>Whippomorpha</taxon>
        <taxon>Cetacea</taxon>
        <taxon>Odontoceti</taxon>
        <taxon>Lipotidae</taxon>
        <taxon>Lipotes</taxon>
    </lineage>
</organism>
<evidence type="ECO:0000259" key="8">
    <source>
        <dbReference type="PROSITE" id="PS50240"/>
    </source>
</evidence>
<dbReference type="SUPFAM" id="SSF50494">
    <property type="entry name" value="Trypsin-like serine proteases"/>
    <property type="match status" value="1"/>
</dbReference>
<dbReference type="AlphaFoldDB" id="A0A340Y9J5"/>
<proteinExistence type="inferred from homology"/>
<keyword evidence="7" id="KW-0472">Membrane</keyword>
<dbReference type="GO" id="GO:0004252">
    <property type="term" value="F:serine-type endopeptidase activity"/>
    <property type="evidence" value="ECO:0007669"/>
    <property type="project" value="UniProtKB-EC"/>
</dbReference>
<dbReference type="InterPro" id="IPR001314">
    <property type="entry name" value="Peptidase_S1A"/>
</dbReference>
<evidence type="ECO:0000256" key="2">
    <source>
        <dbReference type="ARBA" id="ARBA00023157"/>
    </source>
</evidence>
<dbReference type="STRING" id="118797.A0A340Y9J5"/>
<reference evidence="10" key="1">
    <citation type="submission" date="2025-08" db="UniProtKB">
        <authorList>
            <consortium name="RefSeq"/>
        </authorList>
    </citation>
    <scope>IDENTIFICATION</scope>
</reference>
<comment type="similarity">
    <text evidence="3">Belongs to the peptidase S1 family. CLIP subfamily.</text>
</comment>
<dbReference type="FunFam" id="2.40.10.10:FF:000039">
    <property type="entry name" value="Brain-specific serine protease 4"/>
    <property type="match status" value="1"/>
</dbReference>
<dbReference type="InterPro" id="IPR009003">
    <property type="entry name" value="Peptidase_S1_PA"/>
</dbReference>
<evidence type="ECO:0000256" key="5">
    <source>
        <dbReference type="ARBA" id="ARBA00054350"/>
    </source>
</evidence>
<dbReference type="Gene3D" id="2.40.10.10">
    <property type="entry name" value="Trypsin-like serine proteases"/>
    <property type="match status" value="2"/>
</dbReference>
<dbReference type="FunCoup" id="A0A340Y9J5">
    <property type="interactions" value="4"/>
</dbReference>
<dbReference type="Proteomes" id="UP000265300">
    <property type="component" value="Unplaced"/>
</dbReference>
<evidence type="ECO:0000256" key="1">
    <source>
        <dbReference type="ARBA" id="ARBA00011881"/>
    </source>
</evidence>
<comment type="function">
    <text evidence="5">Tryptase is the major neutral protease present in mast cells and is secreted upon the coupled activation-degranulation response of this cell type.</text>
</comment>
<protein>
    <recommendedName>
        <fullName evidence="6">tryptase</fullName>
        <ecNumber evidence="6">3.4.21.59</ecNumber>
    </recommendedName>
</protein>
<keyword evidence="7" id="KW-0812">Transmembrane</keyword>
<gene>
    <name evidence="10" type="primary">LOC103091086</name>
</gene>
<feature type="transmembrane region" description="Helical" evidence="7">
    <location>
        <begin position="280"/>
        <end position="300"/>
    </location>
</feature>
<evidence type="ECO:0000256" key="6">
    <source>
        <dbReference type="ARBA" id="ARBA00066748"/>
    </source>
</evidence>
<comment type="subunit">
    <text evidence="1">Homotetramer.</text>
</comment>
<evidence type="ECO:0000256" key="4">
    <source>
        <dbReference type="ARBA" id="ARBA00050838"/>
    </source>
</evidence>
<evidence type="ECO:0000313" key="10">
    <source>
        <dbReference type="RefSeq" id="XP_007470341.1"/>
    </source>
</evidence>
<keyword evidence="7" id="KW-1133">Transmembrane helix</keyword>
<name>A0A340Y9J5_LIPVE</name>
<dbReference type="CDD" id="cd00190">
    <property type="entry name" value="Tryp_SPc"/>
    <property type="match status" value="1"/>
</dbReference>
<dbReference type="SMART" id="SM00020">
    <property type="entry name" value="Tryp_SPc"/>
    <property type="match status" value="1"/>
</dbReference>
<accession>A0A340Y9J5</accession>
<dbReference type="InterPro" id="IPR001254">
    <property type="entry name" value="Trypsin_dom"/>
</dbReference>